<dbReference type="AlphaFoldDB" id="A0A7C3KCA5"/>
<reference evidence="3" key="1">
    <citation type="journal article" date="2020" name="mSystems">
        <title>Genome- and Community-Level Interaction Insights into Carbon Utilization and Element Cycling Functions of Hydrothermarchaeota in Hydrothermal Sediment.</title>
        <authorList>
            <person name="Zhou Z."/>
            <person name="Liu Y."/>
            <person name="Xu W."/>
            <person name="Pan J."/>
            <person name="Luo Z.H."/>
            <person name="Li M."/>
        </authorList>
    </citation>
    <scope>NUCLEOTIDE SEQUENCE [LARGE SCALE GENOMIC DNA]</scope>
    <source>
        <strain evidence="3">SpSt-418</strain>
    </source>
</reference>
<evidence type="ECO:0000256" key="2">
    <source>
        <dbReference type="SAM" id="MobiDB-lite"/>
    </source>
</evidence>
<feature type="coiled-coil region" evidence="1">
    <location>
        <begin position="265"/>
        <end position="299"/>
    </location>
</feature>
<dbReference type="EMBL" id="DSRU01000054">
    <property type="protein sequence ID" value="HFM97106.1"/>
    <property type="molecule type" value="Genomic_DNA"/>
</dbReference>
<accession>A0A7C3KCA5</accession>
<evidence type="ECO:0000313" key="3">
    <source>
        <dbReference type="EMBL" id="HFM97106.1"/>
    </source>
</evidence>
<keyword evidence="1" id="KW-0175">Coiled coil</keyword>
<proteinExistence type="predicted"/>
<gene>
    <name evidence="3" type="ORF">ENR64_04915</name>
</gene>
<organism evidence="3">
    <name type="scientific">Oscillatoriales cyanobacterium SpSt-418</name>
    <dbReference type="NCBI Taxonomy" id="2282169"/>
    <lineage>
        <taxon>Bacteria</taxon>
        <taxon>Bacillati</taxon>
        <taxon>Cyanobacteriota</taxon>
        <taxon>Cyanophyceae</taxon>
        <taxon>Oscillatoriophycideae</taxon>
        <taxon>Oscillatoriales</taxon>
    </lineage>
</organism>
<comment type="caution">
    <text evidence="3">The sequence shown here is derived from an EMBL/GenBank/DDBJ whole genome shotgun (WGS) entry which is preliminary data.</text>
</comment>
<evidence type="ECO:0000256" key="1">
    <source>
        <dbReference type="SAM" id="Coils"/>
    </source>
</evidence>
<name>A0A7C3KCA5_9CYAN</name>
<feature type="region of interest" description="Disordered" evidence="2">
    <location>
        <begin position="134"/>
        <end position="157"/>
    </location>
</feature>
<protein>
    <submittedName>
        <fullName evidence="3">Uncharacterized protein</fullName>
    </submittedName>
</protein>
<sequence length="309" mass="34449">MVISLTQIEKDLAKLDQAVVHLSEEMQAAYSDYLNRLGTATQKQLVMAAYQVCTEGYPEQFLKLTAGQREDLQKIVRQLAKQIREELMAQLYPPTVEVALEVERPQPDALLSQILQQAHAELQVELPELVSDVQLRSESETQPSPEPPPSEPRSLTPAPLARWQQNLEQAIMNELQTASHAVNRTLQQATILPNKLPEPLLEAASKAEASDIGGGKPNLLNLLVEARQPTAESESVPDEPKRAGLVHIVAVNLRLAEIEFADVPLGAARTQIRQLQAQLKKLGQDYQKKQKERAIAQAQAAWRTSWYED</sequence>